<reference evidence="3 4" key="1">
    <citation type="submission" date="2017-10" db="EMBL/GenBank/DDBJ databases">
        <title>Bacillus sp. nov., a halophilic bacterium isolated from a Yangshapao Lake.</title>
        <authorList>
            <person name="Wang H."/>
        </authorList>
    </citation>
    <scope>NUCLEOTIDE SEQUENCE [LARGE SCALE GENOMIC DNA]</scope>
    <source>
        <strain evidence="3 4">YSP-3</strain>
    </source>
</reference>
<dbReference type="CDD" id="cd02860">
    <property type="entry name" value="E_set_Pullulanase"/>
    <property type="match status" value="1"/>
</dbReference>
<dbReference type="NCBIfam" id="TIGR02104">
    <property type="entry name" value="pulA_typeI"/>
    <property type="match status" value="1"/>
</dbReference>
<name>A0A2W0H881_9BACI</name>
<dbReference type="AlphaFoldDB" id="A0A2W0H881"/>
<dbReference type="SUPFAM" id="SSF51445">
    <property type="entry name" value="(Trans)glycosidases"/>
    <property type="match status" value="1"/>
</dbReference>
<dbReference type="GO" id="GO:0005975">
    <property type="term" value="P:carbohydrate metabolic process"/>
    <property type="evidence" value="ECO:0007669"/>
    <property type="project" value="InterPro"/>
</dbReference>
<feature type="domain" description="Glycosyl hydrolase family 13 catalytic" evidence="2">
    <location>
        <begin position="242"/>
        <end position="604"/>
    </location>
</feature>
<dbReference type="SUPFAM" id="SSF81296">
    <property type="entry name" value="E set domains"/>
    <property type="match status" value="1"/>
</dbReference>
<dbReference type="InterPro" id="IPR006047">
    <property type="entry name" value="GH13_cat_dom"/>
</dbReference>
<accession>A0A2W0H881</accession>
<dbReference type="Pfam" id="PF02922">
    <property type="entry name" value="CBM_48"/>
    <property type="match status" value="1"/>
</dbReference>
<evidence type="ECO:0000313" key="4">
    <source>
        <dbReference type="Proteomes" id="UP000248066"/>
    </source>
</evidence>
<dbReference type="InterPro" id="IPR013783">
    <property type="entry name" value="Ig-like_fold"/>
</dbReference>
<dbReference type="Gene3D" id="2.60.40.10">
    <property type="entry name" value="Immunoglobulins"/>
    <property type="match status" value="1"/>
</dbReference>
<evidence type="ECO:0000313" key="3">
    <source>
        <dbReference type="EMBL" id="PYZ97151.1"/>
    </source>
</evidence>
<dbReference type="InterPro" id="IPR004193">
    <property type="entry name" value="Glyco_hydro_13_N"/>
</dbReference>
<evidence type="ECO:0000256" key="1">
    <source>
        <dbReference type="ARBA" id="ARBA00008061"/>
    </source>
</evidence>
<dbReference type="InterPro" id="IPR011840">
    <property type="entry name" value="PulA_typeI"/>
</dbReference>
<sequence length="702" mass="80186">MEKSVAWIDDVKRLTVNADQIHALTGCIPVVKSGGEELEGKVEETHLDHTASIIFKSSLPIGGEAVLHWGDQQFPVYAGSVVRTAWFEKHFTDTQETYGAEWGKDGTFFKVWVPTASKVKLYLNNTYYEMKKSKKGVWSVFVEEDLHLTAYQYEAAINGKLIKVNDPYAKALSVNSKKSVVIDMARAEPEGFFTHRQPEFDKPEDAIIYELHVRDATIDEKSGVVNKGKFKGLTETGTVTGQNELTGLSYFKELGITHVQLLPVNDFGRVDDLNPDKQYNWGYDPLFFQVPEGSYATEPEDPLSRIRELREMIGSFHENGLNVILDVVYNHVFIKEESPFHQLVPGYYFRYHGDGTPGNGTGVGNDLATERVMVRKFILDSISWWLQQYRADGFRFDLMGAMDVETMKQIRALCDKEDKTVILLGEGWHLDTPLAHDRKATMEQAGELNGIAFFNDYFRDTMKGSLFLKHDAGFVNGHGHFIERLPQLVSGSCRDDMPGRIVSSAAQSVNYVECHDNHTLWDRLFLTNESETDEEKKKIHQLATGLTLLSQGIPFLHAGQEWFRTKQGDENSYISNDRINKLDWTRRTEQRDNILYVKSLIDLRKHYPVFRMTRQEEIKRRLHILQCPAPVFGWLLLGADVEISVFVNPTKRRYPLYLPSPGKWDKLISNRLPVLTSASFVIGDQGEIEPYELIVLKKDRVQ</sequence>
<gene>
    <name evidence="3" type="primary">pulA</name>
    <name evidence="3" type="ORF">CR205_00680</name>
</gene>
<comment type="similarity">
    <text evidence="1">Belongs to the glycosyl hydrolase 13 family.</text>
</comment>
<dbReference type="InterPro" id="IPR017853">
    <property type="entry name" value="GH"/>
</dbReference>
<dbReference type="RefSeq" id="WP_110515942.1">
    <property type="nucleotide sequence ID" value="NZ_PDOF01000001.1"/>
</dbReference>
<proteinExistence type="inferred from homology"/>
<comment type="caution">
    <text evidence="3">The sequence shown here is derived from an EMBL/GenBank/DDBJ whole genome shotgun (WGS) entry which is preliminary data.</text>
</comment>
<organism evidence="3 4">
    <name type="scientific">Alteribacter lacisalsi</name>
    <dbReference type="NCBI Taxonomy" id="2045244"/>
    <lineage>
        <taxon>Bacteria</taxon>
        <taxon>Bacillati</taxon>
        <taxon>Bacillota</taxon>
        <taxon>Bacilli</taxon>
        <taxon>Bacillales</taxon>
        <taxon>Bacillaceae</taxon>
        <taxon>Alteribacter</taxon>
    </lineage>
</organism>
<dbReference type="Gene3D" id="3.20.20.80">
    <property type="entry name" value="Glycosidases"/>
    <property type="match status" value="1"/>
</dbReference>
<dbReference type="Proteomes" id="UP000248066">
    <property type="component" value="Unassembled WGS sequence"/>
</dbReference>
<dbReference type="InterPro" id="IPR014756">
    <property type="entry name" value="Ig_E-set"/>
</dbReference>
<dbReference type="EMBL" id="PDOF01000001">
    <property type="protein sequence ID" value="PYZ97151.1"/>
    <property type="molecule type" value="Genomic_DNA"/>
</dbReference>
<protein>
    <submittedName>
        <fullName evidence="3">Type I pullulanase</fullName>
    </submittedName>
</protein>
<dbReference type="PANTHER" id="PTHR43002">
    <property type="entry name" value="GLYCOGEN DEBRANCHING ENZYME"/>
    <property type="match status" value="1"/>
</dbReference>
<dbReference type="SMART" id="SM00642">
    <property type="entry name" value="Aamy"/>
    <property type="match status" value="1"/>
</dbReference>
<dbReference type="GO" id="GO:0004553">
    <property type="term" value="F:hydrolase activity, hydrolyzing O-glycosyl compounds"/>
    <property type="evidence" value="ECO:0007669"/>
    <property type="project" value="InterPro"/>
</dbReference>
<dbReference type="CDD" id="cd11341">
    <property type="entry name" value="AmyAc_Pullulanase_LD-like"/>
    <property type="match status" value="1"/>
</dbReference>
<evidence type="ECO:0000259" key="2">
    <source>
        <dbReference type="SMART" id="SM00642"/>
    </source>
</evidence>
<keyword evidence="4" id="KW-1185">Reference proteome</keyword>
<dbReference type="OrthoDB" id="9761875at2"/>